<gene>
    <name evidence="1" type="ORF">S01H1_52426</name>
</gene>
<reference evidence="1" key="1">
    <citation type="journal article" date="2014" name="Front. Microbiol.">
        <title>High frequency of phylogenetically diverse reductive dehalogenase-homologous genes in deep subseafloor sedimentary metagenomes.</title>
        <authorList>
            <person name="Kawai M."/>
            <person name="Futagami T."/>
            <person name="Toyoda A."/>
            <person name="Takaki Y."/>
            <person name="Nishi S."/>
            <person name="Hori S."/>
            <person name="Arai W."/>
            <person name="Tsubouchi T."/>
            <person name="Morono Y."/>
            <person name="Uchiyama I."/>
            <person name="Ito T."/>
            <person name="Fujiyama A."/>
            <person name="Inagaki F."/>
            <person name="Takami H."/>
        </authorList>
    </citation>
    <scope>NUCLEOTIDE SEQUENCE</scope>
    <source>
        <strain evidence="1">Expedition CK06-06</strain>
    </source>
</reference>
<accession>X0VUH6</accession>
<dbReference type="EMBL" id="BARS01033885">
    <property type="protein sequence ID" value="GAG16098.1"/>
    <property type="molecule type" value="Genomic_DNA"/>
</dbReference>
<name>X0VUH6_9ZZZZ</name>
<sequence length="55" mass="6469">FFFDKSTNTLSVRKSFLKLFFLEDLTLNPAVNFDNGFLSLNRVEITHTKQETEVR</sequence>
<feature type="non-terminal residue" evidence="1">
    <location>
        <position position="1"/>
    </location>
</feature>
<evidence type="ECO:0000313" key="1">
    <source>
        <dbReference type="EMBL" id="GAG16098.1"/>
    </source>
</evidence>
<protein>
    <submittedName>
        <fullName evidence="1">Uncharacterized protein</fullName>
    </submittedName>
</protein>
<organism evidence="1">
    <name type="scientific">marine sediment metagenome</name>
    <dbReference type="NCBI Taxonomy" id="412755"/>
    <lineage>
        <taxon>unclassified sequences</taxon>
        <taxon>metagenomes</taxon>
        <taxon>ecological metagenomes</taxon>
    </lineage>
</organism>
<comment type="caution">
    <text evidence="1">The sequence shown here is derived from an EMBL/GenBank/DDBJ whole genome shotgun (WGS) entry which is preliminary data.</text>
</comment>
<proteinExistence type="predicted"/>
<dbReference type="AlphaFoldDB" id="X0VUH6"/>